<sequence>MTVMSHGLARRLALINRGLSGSKLDLTVIKVVQIGVSMREVILTMFIVSVLGGCQLTRVEGKVKDVDVKVSTKDGNRSDGEFCPPGHAKKGWC</sequence>
<dbReference type="EMBL" id="CP047475">
    <property type="protein sequence ID" value="QIA63615.1"/>
    <property type="molecule type" value="Genomic_DNA"/>
</dbReference>
<dbReference type="Proteomes" id="UP000464262">
    <property type="component" value="Chromosome 1"/>
</dbReference>
<reference evidence="1 2" key="1">
    <citation type="submission" date="2020-01" db="EMBL/GenBank/DDBJ databases">
        <title>Whole genome and functional gene identification of agarase of Vibrio HN897.</title>
        <authorList>
            <person name="Liu Y."/>
            <person name="Zhao Z."/>
        </authorList>
    </citation>
    <scope>NUCLEOTIDE SEQUENCE [LARGE SCALE GENOMIC DNA]</scope>
    <source>
        <strain evidence="1 2">HN897</strain>
    </source>
</reference>
<evidence type="ECO:0000313" key="1">
    <source>
        <dbReference type="EMBL" id="QIA63615.1"/>
    </source>
</evidence>
<evidence type="ECO:0000313" key="2">
    <source>
        <dbReference type="Proteomes" id="UP000464262"/>
    </source>
</evidence>
<dbReference type="AlphaFoldDB" id="A0A7Z2T3J6"/>
<accession>A0A7Z2T3J6</accession>
<protein>
    <submittedName>
        <fullName evidence="1">Uncharacterized protein</fullName>
    </submittedName>
</protein>
<keyword evidence="2" id="KW-1185">Reference proteome</keyword>
<dbReference type="KEGG" id="vas:GT360_08840"/>
<dbReference type="RefSeq" id="WP_164646940.1">
    <property type="nucleotide sequence ID" value="NZ_CP047475.1"/>
</dbReference>
<organism evidence="1 2">
    <name type="scientific">Vibrio astriarenae</name>
    <dbReference type="NCBI Taxonomy" id="1481923"/>
    <lineage>
        <taxon>Bacteria</taxon>
        <taxon>Pseudomonadati</taxon>
        <taxon>Pseudomonadota</taxon>
        <taxon>Gammaproteobacteria</taxon>
        <taxon>Vibrionales</taxon>
        <taxon>Vibrionaceae</taxon>
        <taxon>Vibrio</taxon>
    </lineage>
</organism>
<gene>
    <name evidence="1" type="ORF">GT360_08840</name>
</gene>
<name>A0A7Z2T3J6_9VIBR</name>
<proteinExistence type="predicted"/>